<accession>A0ABP2QNQ4</accession>
<proteinExistence type="predicted"/>
<evidence type="ECO:0000313" key="1">
    <source>
        <dbReference type="EMBL" id="EJF83845.1"/>
    </source>
</evidence>
<gene>
    <name evidence="1" type="ORF">MCU_00513</name>
</gene>
<dbReference type="Proteomes" id="UP000008942">
    <property type="component" value="Unassembled WGS sequence"/>
</dbReference>
<sequence length="68" mass="8103">MFADFLSLKRGKVMSKKTFYQRFNRNSGYRVELLISHHRAKFKKGLCWWRKLMMLVIGCPVNWSAYAG</sequence>
<organism evidence="1 2">
    <name type="scientific">Bartonella elizabethae Re6043vi</name>
    <dbReference type="NCBI Taxonomy" id="1094554"/>
    <lineage>
        <taxon>Bacteria</taxon>
        <taxon>Pseudomonadati</taxon>
        <taxon>Pseudomonadota</taxon>
        <taxon>Alphaproteobacteria</taxon>
        <taxon>Hyphomicrobiales</taxon>
        <taxon>Bartonellaceae</taxon>
        <taxon>Bartonella</taxon>
    </lineage>
</organism>
<reference evidence="1 2" key="1">
    <citation type="submission" date="2012-03" db="EMBL/GenBank/DDBJ databases">
        <title>The Genome Sequence of Bartonella elizabethae Re6043vi.</title>
        <authorList>
            <consortium name="The Broad Institute Genome Sequencing Platform"/>
            <consortium name="The Broad Institute Genome Sequencing Center for Infectious Disease"/>
            <person name="Feldgarden M."/>
            <person name="Kirby J."/>
            <person name="Kosoy M."/>
            <person name="Birtles R."/>
            <person name="Probert W.S."/>
            <person name="Chiaraviglio L."/>
            <person name="Young S.K."/>
            <person name="Zeng Q."/>
            <person name="Gargeya S."/>
            <person name="Fitzgerald M."/>
            <person name="Haas B."/>
            <person name="Abouelleil A."/>
            <person name="Alvarado L."/>
            <person name="Arachchi H.M."/>
            <person name="Berlin A."/>
            <person name="Chapman S.B."/>
            <person name="Gearin G."/>
            <person name="Goldberg J."/>
            <person name="Griggs A."/>
            <person name="Gujja S."/>
            <person name="Hansen M."/>
            <person name="Heiman D."/>
            <person name="Howarth C."/>
            <person name="Larimer J."/>
            <person name="Lui A."/>
            <person name="MacDonald P.J.P."/>
            <person name="McCowen C."/>
            <person name="Montmayeur A."/>
            <person name="Murphy C."/>
            <person name="Neiman D."/>
            <person name="Pearson M."/>
            <person name="Priest M."/>
            <person name="Roberts A."/>
            <person name="Saif S."/>
            <person name="Shea T."/>
            <person name="Sisk P."/>
            <person name="Stolte C."/>
            <person name="Sykes S."/>
            <person name="Wortman J."/>
            <person name="Nusbaum C."/>
            <person name="Birren B."/>
        </authorList>
    </citation>
    <scope>NUCLEOTIDE SEQUENCE [LARGE SCALE GENOMIC DNA]</scope>
    <source>
        <strain evidence="1 2">Re6043vi</strain>
    </source>
</reference>
<protein>
    <submittedName>
        <fullName evidence="1">Uncharacterized protein</fullName>
    </submittedName>
</protein>
<comment type="caution">
    <text evidence="1">The sequence shown here is derived from an EMBL/GenBank/DDBJ whole genome shotgun (WGS) entry which is preliminary data.</text>
</comment>
<evidence type="ECO:0000313" key="2">
    <source>
        <dbReference type="Proteomes" id="UP000008942"/>
    </source>
</evidence>
<name>A0ABP2QNQ4_BAREL</name>
<keyword evidence="2" id="KW-1185">Reference proteome</keyword>
<dbReference type="EMBL" id="AILW01000003">
    <property type="protein sequence ID" value="EJF83845.1"/>
    <property type="molecule type" value="Genomic_DNA"/>
</dbReference>